<keyword evidence="7" id="KW-0732">Signal</keyword>
<evidence type="ECO:0000256" key="14">
    <source>
        <dbReference type="ARBA" id="ARBA00023293"/>
    </source>
</evidence>
<accession>A0A0N5AUD5</accession>
<feature type="domain" description="Guanylate cyclase" evidence="20">
    <location>
        <begin position="474"/>
        <end position="604"/>
    </location>
</feature>
<evidence type="ECO:0000256" key="3">
    <source>
        <dbReference type="ARBA" id="ARBA00004479"/>
    </source>
</evidence>
<evidence type="ECO:0000256" key="5">
    <source>
        <dbReference type="ARBA" id="ARBA00022475"/>
    </source>
</evidence>
<dbReference type="SMART" id="SM00044">
    <property type="entry name" value="CYCc"/>
    <property type="match status" value="1"/>
</dbReference>
<evidence type="ECO:0000256" key="12">
    <source>
        <dbReference type="ARBA" id="ARBA00023180"/>
    </source>
</evidence>
<organism evidence="21 22">
    <name type="scientific">Syphacia muris</name>
    <dbReference type="NCBI Taxonomy" id="451379"/>
    <lineage>
        <taxon>Eukaryota</taxon>
        <taxon>Metazoa</taxon>
        <taxon>Ecdysozoa</taxon>
        <taxon>Nematoda</taxon>
        <taxon>Chromadorea</taxon>
        <taxon>Rhabditida</taxon>
        <taxon>Spirurina</taxon>
        <taxon>Oxyuridomorpha</taxon>
        <taxon>Oxyuroidea</taxon>
        <taxon>Oxyuridae</taxon>
        <taxon>Syphacia</taxon>
    </lineage>
</organism>
<name>A0A0N5AUD5_9BILA</name>
<dbReference type="GO" id="GO:0004016">
    <property type="term" value="F:adenylate cyclase activity"/>
    <property type="evidence" value="ECO:0007669"/>
    <property type="project" value="TreeGrafter"/>
</dbReference>
<dbReference type="GO" id="GO:0007168">
    <property type="term" value="P:receptor guanylyl cyclase signaling pathway"/>
    <property type="evidence" value="ECO:0007669"/>
    <property type="project" value="TreeGrafter"/>
</dbReference>
<dbReference type="Pfam" id="PF07714">
    <property type="entry name" value="PK_Tyr_Ser-Thr"/>
    <property type="match status" value="1"/>
</dbReference>
<feature type="domain" description="Protein kinase" evidence="19">
    <location>
        <begin position="165"/>
        <end position="416"/>
    </location>
</feature>
<dbReference type="PROSITE" id="PS00452">
    <property type="entry name" value="GUANYLATE_CYCLASE_1"/>
    <property type="match status" value="1"/>
</dbReference>
<comment type="subcellular location">
    <subcellularLocation>
        <location evidence="2">Cell membrane</location>
    </subcellularLocation>
    <subcellularLocation>
        <location evidence="3">Membrane</location>
        <topology evidence="3">Single-pass type I membrane protein</topology>
    </subcellularLocation>
</comment>
<protein>
    <recommendedName>
        <fullName evidence="4 16">Guanylate cyclase</fullName>
        <ecNumber evidence="4 16">4.6.1.2</ecNumber>
    </recommendedName>
</protein>
<dbReference type="EC" id="4.6.1.2" evidence="4 16"/>
<dbReference type="AlphaFoldDB" id="A0A0N5AUD5"/>
<reference evidence="22" key="1">
    <citation type="submission" date="2017-02" db="UniProtKB">
        <authorList>
            <consortium name="WormBaseParasite"/>
        </authorList>
    </citation>
    <scope>IDENTIFICATION</scope>
</reference>
<dbReference type="GO" id="GO:0001653">
    <property type="term" value="F:peptide receptor activity"/>
    <property type="evidence" value="ECO:0007669"/>
    <property type="project" value="TreeGrafter"/>
</dbReference>
<comment type="catalytic activity">
    <reaction evidence="1 16">
        <text>GTP = 3',5'-cyclic GMP + diphosphate</text>
        <dbReference type="Rhea" id="RHEA:13665"/>
        <dbReference type="ChEBI" id="CHEBI:33019"/>
        <dbReference type="ChEBI" id="CHEBI:37565"/>
        <dbReference type="ChEBI" id="CHEBI:57746"/>
        <dbReference type="EC" id="4.6.1.2"/>
    </reaction>
</comment>
<feature type="transmembrane region" description="Helical" evidence="18">
    <location>
        <begin position="131"/>
        <end position="154"/>
    </location>
</feature>
<dbReference type="InterPro" id="IPR018297">
    <property type="entry name" value="A/G_cyclase_CS"/>
</dbReference>
<dbReference type="Pfam" id="PF00211">
    <property type="entry name" value="Guanylate_cyc"/>
    <property type="match status" value="1"/>
</dbReference>
<proteinExistence type="inferred from homology"/>
<dbReference type="Proteomes" id="UP000046393">
    <property type="component" value="Unplaced"/>
</dbReference>
<dbReference type="CDD" id="cd07302">
    <property type="entry name" value="CHD"/>
    <property type="match status" value="1"/>
</dbReference>
<evidence type="ECO:0000256" key="13">
    <source>
        <dbReference type="ARBA" id="ARBA00023239"/>
    </source>
</evidence>
<evidence type="ECO:0000256" key="8">
    <source>
        <dbReference type="ARBA" id="ARBA00022741"/>
    </source>
</evidence>
<comment type="similarity">
    <text evidence="15">Belongs to the adenylyl cyclase class-4/guanylyl cyclase family.</text>
</comment>
<dbReference type="Gene3D" id="3.30.70.1230">
    <property type="entry name" value="Nucleotide cyclase"/>
    <property type="match status" value="1"/>
</dbReference>
<evidence type="ECO:0000256" key="16">
    <source>
        <dbReference type="RuleBase" id="RU003431"/>
    </source>
</evidence>
<dbReference type="GO" id="GO:0004672">
    <property type="term" value="F:protein kinase activity"/>
    <property type="evidence" value="ECO:0007669"/>
    <property type="project" value="InterPro"/>
</dbReference>
<keyword evidence="13 15" id="KW-0456">Lyase</keyword>
<dbReference type="SUPFAM" id="SSF55073">
    <property type="entry name" value="Nucleotide cyclase"/>
    <property type="match status" value="1"/>
</dbReference>
<keyword evidence="21" id="KW-1185">Reference proteome</keyword>
<dbReference type="InterPro" id="IPR029787">
    <property type="entry name" value="Nucleotide_cyclase"/>
</dbReference>
<evidence type="ECO:0000256" key="7">
    <source>
        <dbReference type="ARBA" id="ARBA00022729"/>
    </source>
</evidence>
<dbReference type="WBParaSite" id="SMUV_0000846801-mRNA-1">
    <property type="protein sequence ID" value="SMUV_0000846801-mRNA-1"/>
    <property type="gene ID" value="SMUV_0000846801"/>
</dbReference>
<evidence type="ECO:0000259" key="20">
    <source>
        <dbReference type="PROSITE" id="PS50125"/>
    </source>
</evidence>
<feature type="coiled-coil region" evidence="17">
    <location>
        <begin position="415"/>
        <end position="442"/>
    </location>
</feature>
<dbReference type="STRING" id="451379.A0A0N5AUD5"/>
<evidence type="ECO:0000256" key="4">
    <source>
        <dbReference type="ARBA" id="ARBA00012202"/>
    </source>
</evidence>
<evidence type="ECO:0000256" key="10">
    <source>
        <dbReference type="ARBA" id="ARBA00023136"/>
    </source>
</evidence>
<dbReference type="InterPro" id="IPR001054">
    <property type="entry name" value="A/G_cyclase"/>
</dbReference>
<sequence length="611" mass="69840">MYLLAAVKNNFYVLFLHVTFKISGWSGNFNINSNGYRNPIYSIYGLSPNLEETIYANILMNSTGIVSIYSFKSLVAVSQYLLIKQMLTLDLNLINTLKKYKKNKLLIITIPVCDFDNSGCPPAFMELYGTYIILGIVIIVVVLILLMLSISYVIRLKENGQKSTYSLQSVYTTASNPTVIDSNFKDSKSHVFMYLHGEPVVAIKHISRPKITKNDAIRQHDKNNLNKFLGLCTDGTQYLSIWKYCSRGSLKDVIEKGTLNIDSFFMLCIMRDIIEGLYYIHNSIVEFHGHLTSASCLVDERWQVKINDYGLRFIKELEERPEKTLLWTAPELLREGNNVGSKEGDIYSFAIICSEIVTKKLAFNYLDREESVEGKKTSKIDLELIQECWSEDPKARPKKIELVNIISRNLFDHVFNMMEEYAQNLENEVEQRTRELVEEQKKSDLLLYRMLPKQVAELLKLGKTVAPESFDAATVFFSDVVKFTELARRCTPLQVVNLLNELYTIFDNIIEECGVYKVETIGDGYLCVSGLPRRNGNDHAKEVAEMSFQFLRKLKLFRVPHLPDEQVKIRIGIHTGPVVAGIIGQTMPRYCLFGDTVNTASRMESNGKCLY</sequence>
<keyword evidence="12" id="KW-0325">Glycoprotein</keyword>
<dbReference type="FunFam" id="3.30.70.1230:FF:000030">
    <property type="entry name" value="Si:ch211-215j19.12"/>
    <property type="match status" value="1"/>
</dbReference>
<dbReference type="GO" id="GO:0005886">
    <property type="term" value="C:plasma membrane"/>
    <property type="evidence" value="ECO:0007669"/>
    <property type="project" value="UniProtKB-SubCell"/>
</dbReference>
<evidence type="ECO:0000259" key="19">
    <source>
        <dbReference type="PROSITE" id="PS50011"/>
    </source>
</evidence>
<dbReference type="PROSITE" id="PS50011">
    <property type="entry name" value="PROTEIN_KINASE_DOM"/>
    <property type="match status" value="1"/>
</dbReference>
<evidence type="ECO:0000256" key="18">
    <source>
        <dbReference type="SAM" id="Phobius"/>
    </source>
</evidence>
<keyword evidence="17" id="KW-0175">Coiled coil</keyword>
<dbReference type="InterPro" id="IPR001245">
    <property type="entry name" value="Ser-Thr/Tyr_kinase_cat_dom"/>
</dbReference>
<dbReference type="InterPro" id="IPR050401">
    <property type="entry name" value="Cyclic_nucleotide_synthase"/>
</dbReference>
<evidence type="ECO:0000256" key="15">
    <source>
        <dbReference type="RuleBase" id="RU000405"/>
    </source>
</evidence>
<dbReference type="GO" id="GO:0035556">
    <property type="term" value="P:intracellular signal transduction"/>
    <property type="evidence" value="ECO:0007669"/>
    <property type="project" value="InterPro"/>
</dbReference>
<dbReference type="InterPro" id="IPR011009">
    <property type="entry name" value="Kinase-like_dom_sf"/>
</dbReference>
<dbReference type="InterPro" id="IPR011645">
    <property type="entry name" value="HNOB_dom_associated"/>
</dbReference>
<evidence type="ECO:0000256" key="11">
    <source>
        <dbReference type="ARBA" id="ARBA00023170"/>
    </source>
</evidence>
<keyword evidence="11" id="KW-0675">Receptor</keyword>
<evidence type="ECO:0000256" key="2">
    <source>
        <dbReference type="ARBA" id="ARBA00004236"/>
    </source>
</evidence>
<dbReference type="GO" id="GO:0004383">
    <property type="term" value="F:guanylate cyclase activity"/>
    <property type="evidence" value="ECO:0007669"/>
    <property type="project" value="UniProtKB-EC"/>
</dbReference>
<evidence type="ECO:0000256" key="17">
    <source>
        <dbReference type="SAM" id="Coils"/>
    </source>
</evidence>
<dbReference type="PANTHER" id="PTHR11920:SF495">
    <property type="entry name" value="RECEPTOR-TYPE GUANYLATE CYCLASE GCY-7"/>
    <property type="match status" value="1"/>
</dbReference>
<keyword evidence="5" id="KW-1003">Cell membrane</keyword>
<keyword evidence="6 18" id="KW-0812">Transmembrane</keyword>
<evidence type="ECO:0000256" key="6">
    <source>
        <dbReference type="ARBA" id="ARBA00022692"/>
    </source>
</evidence>
<keyword evidence="8" id="KW-0547">Nucleotide-binding</keyword>
<evidence type="ECO:0000256" key="1">
    <source>
        <dbReference type="ARBA" id="ARBA00001436"/>
    </source>
</evidence>
<keyword evidence="14 16" id="KW-0141">cGMP biosynthesis</keyword>
<evidence type="ECO:0000313" key="22">
    <source>
        <dbReference type="WBParaSite" id="SMUV_0000846801-mRNA-1"/>
    </source>
</evidence>
<keyword evidence="9 18" id="KW-1133">Transmembrane helix</keyword>
<dbReference type="PANTHER" id="PTHR11920">
    <property type="entry name" value="GUANYLYL CYCLASE"/>
    <property type="match status" value="1"/>
</dbReference>
<evidence type="ECO:0000256" key="9">
    <source>
        <dbReference type="ARBA" id="ARBA00022989"/>
    </source>
</evidence>
<evidence type="ECO:0000313" key="21">
    <source>
        <dbReference type="Proteomes" id="UP000046393"/>
    </source>
</evidence>
<keyword evidence="10 18" id="KW-0472">Membrane</keyword>
<dbReference type="InterPro" id="IPR000719">
    <property type="entry name" value="Prot_kinase_dom"/>
</dbReference>
<dbReference type="GO" id="GO:0005524">
    <property type="term" value="F:ATP binding"/>
    <property type="evidence" value="ECO:0007669"/>
    <property type="project" value="InterPro"/>
</dbReference>
<dbReference type="Gene3D" id="1.10.510.10">
    <property type="entry name" value="Transferase(Phosphotransferase) domain 1"/>
    <property type="match status" value="1"/>
</dbReference>
<dbReference type="Pfam" id="PF07701">
    <property type="entry name" value="HNOBA"/>
    <property type="match status" value="1"/>
</dbReference>
<dbReference type="PROSITE" id="PS50125">
    <property type="entry name" value="GUANYLATE_CYCLASE_2"/>
    <property type="match status" value="1"/>
</dbReference>
<dbReference type="SUPFAM" id="SSF56112">
    <property type="entry name" value="Protein kinase-like (PK-like)"/>
    <property type="match status" value="1"/>
</dbReference>